<feature type="binding site" evidence="6 7">
    <location>
        <position position="77"/>
    </location>
    <ligand>
        <name>[4Fe-4S] cluster</name>
        <dbReference type="ChEBI" id="CHEBI:49883"/>
        <note>4Fe-4S-S-AdoMet</note>
    </ligand>
</feature>
<dbReference type="SFLD" id="SFLDF00342">
    <property type="entry name" value="cyclic_dehypoxanthine_futalosi"/>
    <property type="match status" value="1"/>
</dbReference>
<dbReference type="PANTHER" id="PTHR43076">
    <property type="entry name" value="FO SYNTHASE (COFH)"/>
    <property type="match status" value="1"/>
</dbReference>
<dbReference type="Gene3D" id="3.20.20.70">
    <property type="entry name" value="Aldolase class I"/>
    <property type="match status" value="1"/>
</dbReference>
<dbReference type="GO" id="GO:0044689">
    <property type="term" value="F:7,8-didemethyl-8-hydroxy-5-deazariboflavin synthase activity"/>
    <property type="evidence" value="ECO:0007669"/>
    <property type="project" value="TreeGrafter"/>
</dbReference>
<evidence type="ECO:0000256" key="6">
    <source>
        <dbReference type="HAMAP-Rule" id="MF_00993"/>
    </source>
</evidence>
<keyword evidence="6" id="KW-0808">Transferase</keyword>
<dbReference type="PANTHER" id="PTHR43076:SF7">
    <property type="entry name" value="AMINODEOXYFUTALOSINE SYNTHASE"/>
    <property type="match status" value="1"/>
</dbReference>
<keyword evidence="5 6" id="KW-0411">Iron-sulfur</keyword>
<name>A0A2L1GN74_9BACT</name>
<accession>A0A2L1GN74</accession>
<dbReference type="PIRSF" id="PIRSF004762">
    <property type="entry name" value="CHP00423"/>
    <property type="match status" value="1"/>
</dbReference>
<dbReference type="InterPro" id="IPR007197">
    <property type="entry name" value="rSAM"/>
</dbReference>
<keyword evidence="1 6" id="KW-0004">4Fe-4S</keyword>
<keyword evidence="4 6" id="KW-0408">Iron</keyword>
<evidence type="ECO:0000256" key="4">
    <source>
        <dbReference type="ARBA" id="ARBA00023004"/>
    </source>
</evidence>
<reference evidence="10" key="1">
    <citation type="submission" date="2017-05" db="EMBL/GenBank/DDBJ databases">
        <authorList>
            <person name="Song R."/>
            <person name="Chenine A.L."/>
            <person name="Ruprecht R.M."/>
        </authorList>
    </citation>
    <scope>NUCLEOTIDE SEQUENCE</scope>
    <source>
        <strain evidence="10">ORNL</strain>
    </source>
</reference>
<evidence type="ECO:0000256" key="1">
    <source>
        <dbReference type="ARBA" id="ARBA00022485"/>
    </source>
</evidence>
<keyword evidence="6" id="KW-0474">Menaquinone biosynthesis</keyword>
<dbReference type="InterPro" id="IPR022432">
    <property type="entry name" value="MqnE"/>
</dbReference>
<feature type="binding site" evidence="6 7">
    <location>
        <position position="70"/>
    </location>
    <ligand>
        <name>[4Fe-4S] cluster</name>
        <dbReference type="ChEBI" id="CHEBI:49883"/>
        <note>4Fe-4S-S-AdoMet</note>
    </ligand>
</feature>
<dbReference type="SFLD" id="SFLDG01064">
    <property type="entry name" value="F420__menaquinone_cofactor_bio"/>
    <property type="match status" value="1"/>
</dbReference>
<dbReference type="OrthoDB" id="9802027at2"/>
<feature type="binding site" evidence="8">
    <location>
        <position position="76"/>
    </location>
    <ligand>
        <name>S-adenosyl-L-methionine</name>
        <dbReference type="ChEBI" id="CHEBI:59789"/>
    </ligand>
</feature>
<evidence type="ECO:0000313" key="10">
    <source>
        <dbReference type="EMBL" id="AVD71133.1"/>
    </source>
</evidence>
<evidence type="ECO:0000259" key="9">
    <source>
        <dbReference type="PROSITE" id="PS51918"/>
    </source>
</evidence>
<keyword evidence="11" id="KW-1185">Reference proteome</keyword>
<gene>
    <name evidence="6" type="primary">mqnE</name>
    <name evidence="10" type="ORF">CAY53_06255</name>
</gene>
<dbReference type="SFLD" id="SFLDG01389">
    <property type="entry name" value="menaquinone_synthsis_involved"/>
    <property type="match status" value="1"/>
</dbReference>
<sequence length="365" mass="40910">MDLYIEQAGLGHILEKVRAGKRLSLADGKTLYEHPNILALGYLANIVRERLNGKRVYFIYNQHINYSNICVNLCKFCAFGREREDPLAYEMTIDEIRRKVRERLDEPIDEIHVVGSVHPDLPFSWYLEMLKAIHEERPGVHVQAFTGVEIHHLAQLAGKSVAEALKELMAAGLGSMPGGGAEVFSPRVRALTCPKKISGEEWLQVARTAHKLGLKTNATMLYGHIETLDERLEHLDALRRLQDETQGFLAFIPLAYHPKNNELGQGRKATTGITDLKNIAVSRLMLDNFPHVKAYWIMLGQKMAQVALAFGADDLDGTVTEERITRMAGGEAGQVLGHQTLIRLIREAGLEPVQRDTLYSSLKVC</sequence>
<evidence type="ECO:0000256" key="3">
    <source>
        <dbReference type="ARBA" id="ARBA00022723"/>
    </source>
</evidence>
<evidence type="ECO:0000313" key="11">
    <source>
        <dbReference type="Proteomes" id="UP000239867"/>
    </source>
</evidence>
<proteinExistence type="inferred from homology"/>
<protein>
    <recommendedName>
        <fullName evidence="6">Aminodeoxyfutalosine synthase</fullName>
        <shortName evidence="6">AFL synthase</shortName>
        <shortName evidence="6">Aminofutalosine synthase</shortName>
        <ecNumber evidence="6">2.5.1.120</ecNumber>
    </recommendedName>
    <alternativeName>
        <fullName evidence="6">Menaquinone biosynthetic enzyme MqnE</fullName>
    </alternativeName>
</protein>
<dbReference type="RefSeq" id="WP_104936408.1">
    <property type="nucleotide sequence ID" value="NZ_CP021255.1"/>
</dbReference>
<dbReference type="SFLD" id="SFLDG01082">
    <property type="entry name" value="B12-binding_domain_containing"/>
    <property type="match status" value="1"/>
</dbReference>
<dbReference type="InterPro" id="IPR013785">
    <property type="entry name" value="Aldolase_TIM"/>
</dbReference>
<comment type="similarity">
    <text evidence="6">Belongs to the radical SAM superfamily. MqnE family.</text>
</comment>
<dbReference type="PROSITE" id="PS51918">
    <property type="entry name" value="RADICAL_SAM"/>
    <property type="match status" value="1"/>
</dbReference>
<dbReference type="KEGG" id="deo:CAY53_06255"/>
<feature type="binding site" evidence="8">
    <location>
        <position position="182"/>
    </location>
    <ligand>
        <name>S-adenosyl-L-methionine</name>
        <dbReference type="ChEBI" id="CHEBI:59789"/>
    </ligand>
</feature>
<dbReference type="NCBIfam" id="TIGR03700">
    <property type="entry name" value="mena_SCO4494"/>
    <property type="match status" value="1"/>
</dbReference>
<dbReference type="GO" id="GO:0102573">
    <property type="term" value="F:aminodeoxyfutalosine synthase activity"/>
    <property type="evidence" value="ECO:0007669"/>
    <property type="project" value="UniProtKB-EC"/>
</dbReference>
<dbReference type="Pfam" id="PF19288">
    <property type="entry name" value="CofH_C"/>
    <property type="match status" value="1"/>
</dbReference>
<dbReference type="SMART" id="SM00729">
    <property type="entry name" value="Elp3"/>
    <property type="match status" value="1"/>
</dbReference>
<dbReference type="Proteomes" id="UP000239867">
    <property type="component" value="Chromosome"/>
</dbReference>
<evidence type="ECO:0000256" key="5">
    <source>
        <dbReference type="ARBA" id="ARBA00023014"/>
    </source>
</evidence>
<dbReference type="InterPro" id="IPR006638">
    <property type="entry name" value="Elp3/MiaA/NifB-like_rSAM"/>
</dbReference>
<evidence type="ECO:0000256" key="8">
    <source>
        <dbReference type="PIRSR" id="PIRSR004762-2"/>
    </source>
</evidence>
<comment type="function">
    <text evidence="6">Radical SAM enzyme that catalyzes the addition of the adenosyl radical to the double bond of 3-[(1-carboxyvinyl)oxy]benzoate, leading to aminodeoxyfutalosine (AFL), a key intermediate in the formation of menaquinone (MK, vitamin K2) from chorismate.</text>
</comment>
<dbReference type="GO" id="GO:0009234">
    <property type="term" value="P:menaquinone biosynthetic process"/>
    <property type="evidence" value="ECO:0007669"/>
    <property type="project" value="UniProtKB-UniRule"/>
</dbReference>
<dbReference type="InterPro" id="IPR058240">
    <property type="entry name" value="rSAM_sf"/>
</dbReference>
<comment type="cofactor">
    <cofactor evidence="6 7">
        <name>[4Fe-4S] cluster</name>
        <dbReference type="ChEBI" id="CHEBI:49883"/>
    </cofactor>
    <text evidence="6 7">Binds 1 [4Fe-4S] cluster. The cluster is coordinated with 3 cysteines and an exchangeable S-adenosyl-L-methionine.</text>
</comment>
<dbReference type="SFLD" id="SFLDF00343">
    <property type="entry name" value="aminofutalosine_synthase_(mqnE"/>
    <property type="match status" value="1"/>
</dbReference>
<evidence type="ECO:0000256" key="7">
    <source>
        <dbReference type="PIRSR" id="PIRSR004762-1"/>
    </source>
</evidence>
<dbReference type="InterPro" id="IPR034405">
    <property type="entry name" value="F420"/>
</dbReference>
<dbReference type="EC" id="2.5.1.120" evidence="6"/>
<dbReference type="EMBL" id="CP021255">
    <property type="protein sequence ID" value="AVD71133.1"/>
    <property type="molecule type" value="Genomic_DNA"/>
</dbReference>
<dbReference type="SUPFAM" id="SSF102114">
    <property type="entry name" value="Radical SAM enzymes"/>
    <property type="match status" value="1"/>
</dbReference>
<keyword evidence="3 6" id="KW-0479">Metal-binding</keyword>
<dbReference type="UniPathway" id="UPA00079"/>
<dbReference type="SFLD" id="SFLDS00029">
    <property type="entry name" value="Radical_SAM"/>
    <property type="match status" value="1"/>
</dbReference>
<keyword evidence="2 6" id="KW-0949">S-adenosyl-L-methionine</keyword>
<dbReference type="Pfam" id="PF04055">
    <property type="entry name" value="Radical_SAM"/>
    <property type="match status" value="1"/>
</dbReference>
<evidence type="ECO:0000256" key="2">
    <source>
        <dbReference type="ARBA" id="ARBA00022691"/>
    </source>
</evidence>
<dbReference type="NCBIfam" id="TIGR00423">
    <property type="entry name" value="CofH family radical SAM protein"/>
    <property type="match status" value="1"/>
</dbReference>
<feature type="domain" description="Radical SAM core" evidence="9">
    <location>
        <begin position="56"/>
        <end position="290"/>
    </location>
</feature>
<dbReference type="InterPro" id="IPR020050">
    <property type="entry name" value="FO_synthase_su2"/>
</dbReference>
<dbReference type="GO" id="GO:0051539">
    <property type="term" value="F:4 iron, 4 sulfur cluster binding"/>
    <property type="evidence" value="ECO:0007669"/>
    <property type="project" value="UniProtKB-KW"/>
</dbReference>
<dbReference type="CDD" id="cd01335">
    <property type="entry name" value="Radical_SAM"/>
    <property type="match status" value="1"/>
</dbReference>
<dbReference type="HAMAP" id="MF_00993">
    <property type="entry name" value="MqnE"/>
    <property type="match status" value="1"/>
</dbReference>
<dbReference type="InterPro" id="IPR045567">
    <property type="entry name" value="CofH/MnqC-like_C"/>
</dbReference>
<organism evidence="10 11">
    <name type="scientific">Desulfobulbus oralis</name>
    <dbReference type="NCBI Taxonomy" id="1986146"/>
    <lineage>
        <taxon>Bacteria</taxon>
        <taxon>Pseudomonadati</taxon>
        <taxon>Thermodesulfobacteriota</taxon>
        <taxon>Desulfobulbia</taxon>
        <taxon>Desulfobulbales</taxon>
        <taxon>Desulfobulbaceae</taxon>
        <taxon>Desulfobulbus</taxon>
    </lineage>
</organism>
<feature type="binding site" evidence="6 7">
    <location>
        <position position="74"/>
    </location>
    <ligand>
        <name>[4Fe-4S] cluster</name>
        <dbReference type="ChEBI" id="CHEBI:49883"/>
        <note>4Fe-4S-S-AdoMet</note>
    </ligand>
</feature>
<dbReference type="GO" id="GO:0005506">
    <property type="term" value="F:iron ion binding"/>
    <property type="evidence" value="ECO:0007669"/>
    <property type="project" value="UniProtKB-UniRule"/>
</dbReference>
<comment type="catalytic activity">
    <reaction evidence="6">
        <text>3-[(1-carboxyvinyl)-oxy]benzoate + S-adenosyl-L-methionine + H2O = 6-amino-6-deoxyfutalosine + hydrogencarbonate + L-methionine + H(+)</text>
        <dbReference type="Rhea" id="RHEA:33075"/>
        <dbReference type="ChEBI" id="CHEBI:15377"/>
        <dbReference type="ChEBI" id="CHEBI:15378"/>
        <dbReference type="ChEBI" id="CHEBI:17544"/>
        <dbReference type="ChEBI" id="CHEBI:57844"/>
        <dbReference type="ChEBI" id="CHEBI:59789"/>
        <dbReference type="ChEBI" id="CHEBI:64286"/>
        <dbReference type="ChEBI" id="CHEBI:76981"/>
        <dbReference type="EC" id="2.5.1.120"/>
    </reaction>
</comment>
<comment type="pathway">
    <text evidence="6">Quinol/quinone metabolism; menaquinone biosynthesis.</text>
</comment>
<reference evidence="10" key="2">
    <citation type="journal article" date="2018" name="MBio">
        <title>Insights into the evolution of host association through the isolation and characterization of a novel human periodontal pathobiont, Desulfobulbus oralis.</title>
        <authorList>
            <person name="Cross K.L."/>
            <person name="Chirania P."/>
            <person name="Xiong W."/>
            <person name="Beall C.J."/>
            <person name="Elkins J.G."/>
            <person name="Giannone R.J."/>
            <person name="Griffen A.L."/>
            <person name="Guss A.M."/>
            <person name="Hettich R.L."/>
            <person name="Joshi S.S."/>
            <person name="Mokrzan E.M."/>
            <person name="Martin R.K."/>
            <person name="Zhulin I.B."/>
            <person name="Leys E.J."/>
            <person name="Podar M."/>
        </authorList>
    </citation>
    <scope>NUCLEOTIDE SEQUENCE [LARGE SCALE GENOMIC DNA]</scope>
    <source>
        <strain evidence="10">ORNL</strain>
    </source>
</reference>
<dbReference type="AlphaFoldDB" id="A0A2L1GN74"/>